<keyword evidence="5" id="KW-1185">Reference proteome</keyword>
<feature type="compositionally biased region" description="Basic and acidic residues" evidence="1">
    <location>
        <begin position="62"/>
        <end position="84"/>
    </location>
</feature>
<dbReference type="PANTHER" id="PTHR12722:SF0">
    <property type="entry name" value="PROTEIN FAM50A"/>
    <property type="match status" value="1"/>
</dbReference>
<reference evidence="3" key="2">
    <citation type="submission" date="2021-01" db="EMBL/GenBank/DDBJ databases">
        <authorList>
            <person name="Corre E."/>
            <person name="Pelletier E."/>
            <person name="Niang G."/>
            <person name="Scheremetjew M."/>
            <person name="Finn R."/>
            <person name="Kale V."/>
            <person name="Holt S."/>
            <person name="Cochrane G."/>
            <person name="Meng A."/>
            <person name="Brown T."/>
            <person name="Cohen L."/>
        </authorList>
    </citation>
    <scope>NUCLEOTIDE SEQUENCE</scope>
    <source>
        <strain evidence="3">RCC251</strain>
    </source>
</reference>
<evidence type="ECO:0000259" key="2">
    <source>
        <dbReference type="Pfam" id="PF04921"/>
    </source>
</evidence>
<dbReference type="PANTHER" id="PTHR12722">
    <property type="entry name" value="XAP-5 PROTEIN-RELATED"/>
    <property type="match status" value="1"/>
</dbReference>
<dbReference type="Proteomes" id="UP000660262">
    <property type="component" value="Unassembled WGS sequence"/>
</dbReference>
<dbReference type="GO" id="GO:0005634">
    <property type="term" value="C:nucleus"/>
    <property type="evidence" value="ECO:0007669"/>
    <property type="project" value="InterPro"/>
</dbReference>
<dbReference type="InterPro" id="IPR007005">
    <property type="entry name" value="XAP5"/>
</dbReference>
<name>A0A7R9SYK0_9CHLO</name>
<evidence type="ECO:0000256" key="1">
    <source>
        <dbReference type="SAM" id="MobiDB-lite"/>
    </source>
</evidence>
<gene>
    <name evidence="3" type="ORF">PPRO1472_LOCUS2427</name>
    <name evidence="4" type="ORF">PPROV_000856000</name>
</gene>
<dbReference type="AlphaFoldDB" id="A0A7R9SYK0"/>
<evidence type="ECO:0000313" key="4">
    <source>
        <dbReference type="EMBL" id="GHP09825.1"/>
    </source>
</evidence>
<accession>A0A7R9SYK0</accession>
<protein>
    <recommendedName>
        <fullName evidence="2">FAM50A/XAP5 C-terminal domain-containing protein</fullName>
    </recommendedName>
</protein>
<dbReference type="GO" id="GO:0006325">
    <property type="term" value="P:chromatin organization"/>
    <property type="evidence" value="ECO:0007669"/>
    <property type="project" value="TreeGrafter"/>
</dbReference>
<reference evidence="4" key="1">
    <citation type="submission" date="2020-10" db="EMBL/GenBank/DDBJ databases">
        <title>Unveiling of a novel bifunctional photoreceptor, Dualchrome1, isolated from a cosmopolitan green alga.</title>
        <authorList>
            <person name="Suzuki S."/>
            <person name="Kawachi M."/>
        </authorList>
    </citation>
    <scope>NUCLEOTIDE SEQUENCE</scope>
    <source>
        <strain evidence="4">NIES 2893</strain>
    </source>
</reference>
<dbReference type="Pfam" id="PF04921">
    <property type="entry name" value="XAP5"/>
    <property type="match status" value="1"/>
</dbReference>
<organism evidence="3">
    <name type="scientific">Pycnococcus provasolii</name>
    <dbReference type="NCBI Taxonomy" id="41880"/>
    <lineage>
        <taxon>Eukaryota</taxon>
        <taxon>Viridiplantae</taxon>
        <taxon>Chlorophyta</taxon>
        <taxon>Pseudoscourfieldiophyceae</taxon>
        <taxon>Pseudoscourfieldiales</taxon>
        <taxon>Pycnococcaceae</taxon>
        <taxon>Pycnococcus</taxon>
    </lineage>
</organism>
<feature type="domain" description="FAM50A/XAP5 C-terminal" evidence="2">
    <location>
        <begin position="164"/>
        <end position="300"/>
    </location>
</feature>
<evidence type="ECO:0000313" key="3">
    <source>
        <dbReference type="EMBL" id="CAD8218978.1"/>
    </source>
</evidence>
<proteinExistence type="predicted"/>
<dbReference type="EMBL" id="HBDW01003494">
    <property type="protein sequence ID" value="CAD8218978.1"/>
    <property type="molecule type" value="Transcribed_RNA"/>
</dbReference>
<dbReference type="EMBL" id="BNJQ01000026">
    <property type="protein sequence ID" value="GHP09825.1"/>
    <property type="molecule type" value="Genomic_DNA"/>
</dbReference>
<feature type="compositionally biased region" description="Acidic residues" evidence="1">
    <location>
        <begin position="95"/>
        <end position="107"/>
    </location>
</feature>
<dbReference type="OrthoDB" id="1562195at2759"/>
<evidence type="ECO:0000313" key="5">
    <source>
        <dbReference type="Proteomes" id="UP000660262"/>
    </source>
</evidence>
<dbReference type="InterPro" id="IPR048337">
    <property type="entry name" value="FAM50A/XAP5_C"/>
</dbReference>
<sequence length="311" mass="35365">MSSSKRSDTSKGSSLKSFEAATLPQAEAKFANDTVGLVPHAAFVNSRAKAVEHTAKLQQQEKQQKKESLDRQRINDKRRREALLKKRQAKLTFGSDDEEDDDDDDDDTTRAAPPPAEKRQRLGFCPGVETSFLPDRDREADEAALREQLKQEYALETARVKAEPLDITYSYWDGSGHRRRVSVTKGSTVGEFLAACQAQLKGDFRAVRSARVESLMYVKEDLILPHHVTFFDLISNKARGKSGPLFHFDVHDDIRLLNDATREKEESHAGKVCDRSWYERNKHIFPASRWETFDERTGYSAPYSIHGHVVR</sequence>
<feature type="region of interest" description="Disordered" evidence="1">
    <location>
        <begin position="49"/>
        <end position="140"/>
    </location>
</feature>